<evidence type="ECO:0000313" key="4">
    <source>
        <dbReference type="Proteomes" id="UP000660265"/>
    </source>
</evidence>
<evidence type="ECO:0000256" key="1">
    <source>
        <dbReference type="SAM" id="MobiDB-lite"/>
    </source>
</evidence>
<dbReference type="Proteomes" id="UP000660265">
    <property type="component" value="Unassembled WGS sequence"/>
</dbReference>
<dbReference type="InterPro" id="IPR001343">
    <property type="entry name" value="Hemolysn_Ca-bd"/>
</dbReference>
<protein>
    <recommendedName>
        <fullName evidence="5">Calcium-binding protein</fullName>
    </recommendedName>
</protein>
<evidence type="ECO:0000256" key="2">
    <source>
        <dbReference type="SAM" id="Phobius"/>
    </source>
</evidence>
<feature type="transmembrane region" description="Helical" evidence="2">
    <location>
        <begin position="12"/>
        <end position="32"/>
    </location>
</feature>
<keyword evidence="2" id="KW-0812">Transmembrane</keyword>
<sequence length="213" mass="21864">MPTVHTARRTRLVVCAAVALVVVAITLLTSNIEASGPTAAPGKGGGAVEVPSTTTHEASASVTEDNVVHYTAAAGQLNETTVGFAAGEKYRFTIRDEVLISVGSGCTYPDRSDRTTVMCTSYPPGDRASDLTSLVVDLNDGDDRLTMAASSHAYTRIDGGPGDDVLRGSGYDVFYGGEGDDQLDGGGGAYGEGSHGGPGHDVLTHCGDSCHQN</sequence>
<gene>
    <name evidence="3" type="ORF">GCM10011583_08650</name>
</gene>
<comment type="caution">
    <text evidence="3">The sequence shown here is derived from an EMBL/GenBank/DDBJ whole genome shotgun (WGS) entry which is preliminary data.</text>
</comment>
<dbReference type="PRINTS" id="PR00313">
    <property type="entry name" value="CABNDNGRPT"/>
</dbReference>
<keyword evidence="4" id="KW-1185">Reference proteome</keyword>
<dbReference type="InterPro" id="IPR011049">
    <property type="entry name" value="Serralysin-like_metalloprot_C"/>
</dbReference>
<name>A0ABQ2E164_9ACTN</name>
<evidence type="ECO:0000313" key="3">
    <source>
        <dbReference type="EMBL" id="GGJ79346.1"/>
    </source>
</evidence>
<dbReference type="RefSeq" id="WP_189105907.1">
    <property type="nucleotide sequence ID" value="NZ_BMMV01000002.1"/>
</dbReference>
<proteinExistence type="predicted"/>
<accession>A0ABQ2E164</accession>
<evidence type="ECO:0008006" key="5">
    <source>
        <dbReference type="Google" id="ProtNLM"/>
    </source>
</evidence>
<feature type="region of interest" description="Disordered" evidence="1">
    <location>
        <begin position="36"/>
        <end position="57"/>
    </location>
</feature>
<reference evidence="4" key="1">
    <citation type="journal article" date="2019" name="Int. J. Syst. Evol. Microbiol.">
        <title>The Global Catalogue of Microorganisms (GCM) 10K type strain sequencing project: providing services to taxonomists for standard genome sequencing and annotation.</title>
        <authorList>
            <consortium name="The Broad Institute Genomics Platform"/>
            <consortium name="The Broad Institute Genome Sequencing Center for Infectious Disease"/>
            <person name="Wu L."/>
            <person name="Ma J."/>
        </authorList>
    </citation>
    <scope>NUCLEOTIDE SEQUENCE [LARGE SCALE GENOMIC DNA]</scope>
    <source>
        <strain evidence="4">CGMCC 4.7275</strain>
    </source>
</reference>
<dbReference type="EMBL" id="BMMV01000002">
    <property type="protein sequence ID" value="GGJ79346.1"/>
    <property type="molecule type" value="Genomic_DNA"/>
</dbReference>
<keyword evidence="2" id="KW-1133">Transmembrane helix</keyword>
<organism evidence="3 4">
    <name type="scientific">Streptomyces camponoticapitis</name>
    <dbReference type="NCBI Taxonomy" id="1616125"/>
    <lineage>
        <taxon>Bacteria</taxon>
        <taxon>Bacillati</taxon>
        <taxon>Actinomycetota</taxon>
        <taxon>Actinomycetes</taxon>
        <taxon>Kitasatosporales</taxon>
        <taxon>Streptomycetaceae</taxon>
        <taxon>Streptomyces</taxon>
    </lineage>
</organism>
<dbReference type="SUPFAM" id="SSF51120">
    <property type="entry name" value="beta-Roll"/>
    <property type="match status" value="1"/>
</dbReference>
<dbReference type="Gene3D" id="2.160.20.160">
    <property type="match status" value="1"/>
</dbReference>
<dbReference type="Pfam" id="PF00353">
    <property type="entry name" value="HemolysinCabind"/>
    <property type="match status" value="1"/>
</dbReference>
<keyword evidence="2" id="KW-0472">Membrane</keyword>